<evidence type="ECO:0000313" key="7">
    <source>
        <dbReference type="EMBL" id="KEY65853.1"/>
    </source>
</evidence>
<evidence type="ECO:0000259" key="6">
    <source>
        <dbReference type="PROSITE" id="PS51325"/>
    </source>
</evidence>
<dbReference type="OrthoDB" id="5398665at2759"/>
<dbReference type="PROSITE" id="PS51325">
    <property type="entry name" value="ALPHA_BOX"/>
    <property type="match status" value="1"/>
</dbReference>
<dbReference type="GO" id="GO:0008301">
    <property type="term" value="F:DNA binding, bending"/>
    <property type="evidence" value="ECO:0007669"/>
    <property type="project" value="InterPro"/>
</dbReference>
<keyword evidence="3 5" id="KW-0804">Transcription</keyword>
<dbReference type="GO" id="GO:0005634">
    <property type="term" value="C:nucleus"/>
    <property type="evidence" value="ECO:0007669"/>
    <property type="project" value="UniProtKB-SubCell"/>
</dbReference>
<evidence type="ECO:0000256" key="1">
    <source>
        <dbReference type="ARBA" id="ARBA00023015"/>
    </source>
</evidence>
<accession>A0A084AKM4</accession>
<organism evidence="7 8">
    <name type="scientific">Stachybotrys chartarum (strain CBS 109288 / IBT 7711)</name>
    <name type="common">Toxic black mold</name>
    <name type="synonym">Stilbospora chartarum</name>
    <dbReference type="NCBI Taxonomy" id="1280523"/>
    <lineage>
        <taxon>Eukaryota</taxon>
        <taxon>Fungi</taxon>
        <taxon>Dikarya</taxon>
        <taxon>Ascomycota</taxon>
        <taxon>Pezizomycotina</taxon>
        <taxon>Sordariomycetes</taxon>
        <taxon>Hypocreomycetidae</taxon>
        <taxon>Hypocreales</taxon>
        <taxon>Stachybotryaceae</taxon>
        <taxon>Stachybotrys</taxon>
    </lineage>
</organism>
<keyword evidence="4 5" id="KW-0539">Nucleus</keyword>
<evidence type="ECO:0000256" key="5">
    <source>
        <dbReference type="RuleBase" id="RU003516"/>
    </source>
</evidence>
<evidence type="ECO:0000256" key="3">
    <source>
        <dbReference type="ARBA" id="ARBA00023163"/>
    </source>
</evidence>
<keyword evidence="2 5" id="KW-0238">DNA-binding</keyword>
<feature type="domain" description="Alpha box" evidence="6">
    <location>
        <begin position="64"/>
        <end position="119"/>
    </location>
</feature>
<dbReference type="EMBL" id="KL648682">
    <property type="protein sequence ID" value="KEY65853.1"/>
    <property type="molecule type" value="Genomic_DNA"/>
</dbReference>
<dbReference type="Pfam" id="PF04769">
    <property type="entry name" value="MATalpha_HMGbox"/>
    <property type="match status" value="1"/>
</dbReference>
<dbReference type="AlphaFoldDB" id="A0A084AKM4"/>
<comment type="similarity">
    <text evidence="5">Belongs to the MATALPHA1 family.</text>
</comment>
<evidence type="ECO:0000256" key="4">
    <source>
        <dbReference type="ARBA" id="ARBA00023242"/>
    </source>
</evidence>
<keyword evidence="1 5" id="KW-0805">Transcription regulation</keyword>
<dbReference type="Proteomes" id="UP000028045">
    <property type="component" value="Unassembled WGS sequence"/>
</dbReference>
<name>A0A084AKM4_STACB</name>
<dbReference type="InterPro" id="IPR006856">
    <property type="entry name" value="MATalpha_HMGbox"/>
</dbReference>
<gene>
    <name evidence="7" type="ORF">S7711_05859</name>
</gene>
<keyword evidence="8" id="KW-1185">Reference proteome</keyword>
<protein>
    <recommendedName>
        <fullName evidence="6">Alpha box domain-containing protein</fullName>
    </recommendedName>
</protein>
<evidence type="ECO:0000256" key="2">
    <source>
        <dbReference type="ARBA" id="ARBA00023125"/>
    </source>
</evidence>
<evidence type="ECO:0000313" key="8">
    <source>
        <dbReference type="Proteomes" id="UP000028045"/>
    </source>
</evidence>
<reference evidence="7 8" key="1">
    <citation type="journal article" date="2014" name="BMC Genomics">
        <title>Comparative genome sequencing reveals chemotype-specific gene clusters in the toxigenic black mold Stachybotrys.</title>
        <authorList>
            <person name="Semeiks J."/>
            <person name="Borek D."/>
            <person name="Otwinowski Z."/>
            <person name="Grishin N.V."/>
        </authorList>
    </citation>
    <scope>NUCLEOTIDE SEQUENCE [LARGE SCALE GENOMIC DNA]</scope>
    <source>
        <strain evidence="8">CBS 109288 / IBT 7711</strain>
    </source>
</reference>
<sequence length="368" mass="40814">MDARASITQALSGLSPSDILRFLSDEALAQLMRNFQNMTEQYPAGDSMDSATAPALDLVQRSDKAKRPLNGFMAFRSCYLKLFPDVQQKIASGFLTTLWNKDPVRNKWALIAKVYSFVRDEATKEKISLSRYLDVCCPQMKIVEPSQYLAALGWSIQVDHTGAQTLAQNEANITISETTINNGSFPDTELSLLSSLVANGFLPEEGPELVAKLSTNNNGMMATTQAEHYGAVPPTHSKTKFLELVISNNEEAARQLLGSDFDQSSFAAVGARTYYVPNVADLSDASMQPQYPNPELYYDYSSMQVDLFQEGQGVNYHNIPDGETYDIDNPFDLDLIAGIVPQTVDPADEEQLVELEEYDPSMGFSIYW</sequence>
<dbReference type="HOGENOM" id="CLU_752438_0_0_1"/>
<dbReference type="GO" id="GO:0045895">
    <property type="term" value="P:positive regulation of mating-type specific transcription, DNA-templated"/>
    <property type="evidence" value="ECO:0007669"/>
    <property type="project" value="InterPro"/>
</dbReference>
<comment type="subcellular location">
    <subcellularLocation>
        <location evidence="5">Nucleus</location>
    </subcellularLocation>
</comment>
<proteinExistence type="inferred from homology"/>